<name>A0ACC2DNP3_DIPCM</name>
<protein>
    <submittedName>
        <fullName evidence="1">Uncharacterized protein</fullName>
    </submittedName>
</protein>
<dbReference type="Proteomes" id="UP001162992">
    <property type="component" value="Chromosome 5"/>
</dbReference>
<dbReference type="EMBL" id="CM055096">
    <property type="protein sequence ID" value="KAJ7555901.1"/>
    <property type="molecule type" value="Genomic_DNA"/>
</dbReference>
<evidence type="ECO:0000313" key="1">
    <source>
        <dbReference type="EMBL" id="KAJ7555901.1"/>
    </source>
</evidence>
<keyword evidence="2" id="KW-1185">Reference proteome</keyword>
<gene>
    <name evidence="1" type="ORF">O6H91_05G060300</name>
</gene>
<reference evidence="2" key="1">
    <citation type="journal article" date="2024" name="Proc. Natl. Acad. Sci. U.S.A.">
        <title>Extraordinary preservation of gene collinearity over three hundred million years revealed in homosporous lycophytes.</title>
        <authorList>
            <person name="Li C."/>
            <person name="Wickell D."/>
            <person name="Kuo L.Y."/>
            <person name="Chen X."/>
            <person name="Nie B."/>
            <person name="Liao X."/>
            <person name="Peng D."/>
            <person name="Ji J."/>
            <person name="Jenkins J."/>
            <person name="Williams M."/>
            <person name="Shu S."/>
            <person name="Plott C."/>
            <person name="Barry K."/>
            <person name="Rajasekar S."/>
            <person name="Grimwood J."/>
            <person name="Han X."/>
            <person name="Sun S."/>
            <person name="Hou Z."/>
            <person name="He W."/>
            <person name="Dai G."/>
            <person name="Sun C."/>
            <person name="Schmutz J."/>
            <person name="Leebens-Mack J.H."/>
            <person name="Li F.W."/>
            <person name="Wang L."/>
        </authorList>
    </citation>
    <scope>NUCLEOTIDE SEQUENCE [LARGE SCALE GENOMIC DNA]</scope>
    <source>
        <strain evidence="2">cv. PW_Plant_1</strain>
    </source>
</reference>
<organism evidence="1 2">
    <name type="scientific">Diphasiastrum complanatum</name>
    <name type="common">Issler's clubmoss</name>
    <name type="synonym">Lycopodium complanatum</name>
    <dbReference type="NCBI Taxonomy" id="34168"/>
    <lineage>
        <taxon>Eukaryota</taxon>
        <taxon>Viridiplantae</taxon>
        <taxon>Streptophyta</taxon>
        <taxon>Embryophyta</taxon>
        <taxon>Tracheophyta</taxon>
        <taxon>Lycopodiopsida</taxon>
        <taxon>Lycopodiales</taxon>
        <taxon>Lycopodiaceae</taxon>
        <taxon>Lycopodioideae</taxon>
        <taxon>Diphasiastrum</taxon>
    </lineage>
</organism>
<evidence type="ECO:0000313" key="2">
    <source>
        <dbReference type="Proteomes" id="UP001162992"/>
    </source>
</evidence>
<proteinExistence type="predicted"/>
<comment type="caution">
    <text evidence="1">The sequence shown here is derived from an EMBL/GenBank/DDBJ whole genome shotgun (WGS) entry which is preliminary data.</text>
</comment>
<accession>A0ACC2DNP3</accession>
<sequence length="419" mass="45583">MRTRKGGYPSLTDGITFSIRPAVSKIGKRTMKDAPERPCKQAASSRSRYFGASEIDNLPDDLLTAVMVAVSSTASSPQDLINAMLTCRKFCASATHQQVLASAAIPAFAMKAQNWSDGAHRFLKKCADAGNVEACYTLGMIWFYCLNSRVGGASLIAKAAMASHAPALHSLAVIQFNGSGGSRRDKNLKAGVSLCLRAASLGHVDAMRELGHCLQDGYGAAKNIPEGRRLLLEANAREAAAAISSCPHNFIEAALQMTGKTGTIRCHHHRREADSTKSDATQEAVLNQANIFGADVEHNVNPIFKLLQGGGCFLLSDFGCNVPPPKLHVANRFLVNWFSLHPPVPGLRLCSHANCGRPETRRHEFRRCSACGSVHYCSRACQALDWKIRHKHECNPHIIWGNQQDNDPHNEDLFAFNDA</sequence>